<evidence type="ECO:0000313" key="2">
    <source>
        <dbReference type="Proteomes" id="UP000295195"/>
    </source>
</evidence>
<sequence length="83" mass="9111">MARNHINMTEELDKYKADIYQMLISLGCSETTTAALMKGNQSKIQGWFGNGDSRSPIVTAQMAARLILRDPADIDASSKLLGH</sequence>
<organism evidence="1 2">
    <name type="scientific">Lactobacillus crispatus</name>
    <dbReference type="NCBI Taxonomy" id="47770"/>
    <lineage>
        <taxon>Bacteria</taxon>
        <taxon>Bacillati</taxon>
        <taxon>Bacillota</taxon>
        <taxon>Bacilli</taxon>
        <taxon>Lactobacillales</taxon>
        <taxon>Lactobacillaceae</taxon>
        <taxon>Lactobacillus</taxon>
    </lineage>
</organism>
<protein>
    <submittedName>
        <fullName evidence="1">Uncharacterized protein</fullName>
    </submittedName>
</protein>
<dbReference type="EMBL" id="NKLP01000250">
    <property type="protein sequence ID" value="TDN29005.1"/>
    <property type="molecule type" value="Genomic_DNA"/>
</dbReference>
<dbReference type="Proteomes" id="UP000295195">
    <property type="component" value="Unassembled WGS sequence"/>
</dbReference>
<evidence type="ECO:0000313" key="1">
    <source>
        <dbReference type="EMBL" id="TDN29005.1"/>
    </source>
</evidence>
<name>A0A4R6CR24_9LACO</name>
<gene>
    <name evidence="1" type="ORF">CEE75_11950</name>
</gene>
<dbReference type="AlphaFoldDB" id="A0A4R6CR24"/>
<accession>A0A4R6CR24</accession>
<dbReference type="RefSeq" id="WP_133476754.1">
    <property type="nucleotide sequence ID" value="NZ_JACCPV010000145.1"/>
</dbReference>
<reference evidence="1 2" key="1">
    <citation type="submission" date="2017-06" db="EMBL/GenBank/DDBJ databases">
        <authorList>
            <person name="Swanenburg J."/>
            <person name="Kort R."/>
        </authorList>
    </citation>
    <scope>NUCLEOTIDE SEQUENCE [LARGE SCALE GENOMIC DNA]</scope>
    <source>
        <strain evidence="1 2">RL05</strain>
    </source>
</reference>
<proteinExistence type="predicted"/>
<comment type="caution">
    <text evidence="1">The sequence shown here is derived from an EMBL/GenBank/DDBJ whole genome shotgun (WGS) entry which is preliminary data.</text>
</comment>